<dbReference type="GO" id="GO:0000155">
    <property type="term" value="F:phosphorelay sensor kinase activity"/>
    <property type="evidence" value="ECO:0007669"/>
    <property type="project" value="InterPro"/>
</dbReference>
<sequence>MFILPALLAAAQLLLWPILPLVRDAGDVAAGTGVAPGAAVVVVLATLAAAAGLTQRRRRPVHALVVVAAAITAATLAVPAGQYVLVPGDAILVLALTDLVALYSVAVHRPARTVLVPLGGVVLWQTALTTVTDGFAVTDVVLLTAVYVVAAALGRARARWNAERAAAARRLEAARKAHAEAADAERRRLARELHDVTAHHLTSVVVNAQAAQLLGDSRPELRAEALAFAARTGRDTLAALRRLVAIMPLDEPRAEEVPSLAALAEDFGTLGQRVTLSLPDGEPAPAIAEAIHGIAREALTNTLRYAPGGAVTLLFRYGVSGAELVVEDHGGDPGTAAATGLGGGRGVTGMRERAGALGGTVEAGPRTQGGWVVRALVPQTAPGGAGRRLRRWAGSRAVLDFCLILLVLALPLAGLGSAELTTAAWWAVTAAMIVHAAPLWWRRRHPWPVLAVVAATGWIGPLLCLTRVAPADAGWLFLFGTLSELVAVHAAGSFAGPPRRTWPAPLVTLSPALALAATMGFEPGTAGSVPMAVLLTGVFTVLFGVVLIPAAYASWWAGVTARARRDGRREREEGRVAAVLAGAEARAAAERARIADGLRAEVLRHAADLPEAAERGDLTGVLGAARHALTAMRSLLDGLTGPSRRDDQPAAGHAAHRPAAGHAAHRPAAGHAAHRPAAGHAAHQPAAGHAGRQPDDVEVPSFRSVS</sequence>
<name>I0H805_ACTM4</name>
<gene>
    <name evidence="12" type="ordered locus">AMIS_39220</name>
</gene>
<feature type="compositionally biased region" description="Low complexity" evidence="9">
    <location>
        <begin position="649"/>
        <end position="691"/>
    </location>
</feature>
<dbReference type="CDD" id="cd16917">
    <property type="entry name" value="HATPase_UhpB-NarQ-NarX-like"/>
    <property type="match status" value="1"/>
</dbReference>
<dbReference type="OrthoDB" id="4299820at2"/>
<feature type="transmembrane region" description="Helical" evidence="10">
    <location>
        <begin position="448"/>
        <end position="469"/>
    </location>
</feature>
<feature type="transmembrane region" description="Helical" evidence="10">
    <location>
        <begin position="30"/>
        <end position="51"/>
    </location>
</feature>
<dbReference type="Gene3D" id="3.30.565.10">
    <property type="entry name" value="Histidine kinase-like ATPase, C-terminal domain"/>
    <property type="match status" value="1"/>
</dbReference>
<evidence type="ECO:0000256" key="1">
    <source>
        <dbReference type="ARBA" id="ARBA00000085"/>
    </source>
</evidence>
<accession>I0H805</accession>
<feature type="transmembrane region" description="Helical" evidence="10">
    <location>
        <begin position="114"/>
        <end position="131"/>
    </location>
</feature>
<keyword evidence="10" id="KW-1133">Transmembrane helix</keyword>
<dbReference type="KEGG" id="ams:AMIS_39220"/>
<feature type="region of interest" description="Disordered" evidence="9">
    <location>
        <begin position="637"/>
        <end position="706"/>
    </location>
</feature>
<feature type="transmembrane region" description="Helical" evidence="10">
    <location>
        <begin position="502"/>
        <end position="521"/>
    </location>
</feature>
<evidence type="ECO:0000256" key="9">
    <source>
        <dbReference type="SAM" id="MobiDB-lite"/>
    </source>
</evidence>
<evidence type="ECO:0000256" key="4">
    <source>
        <dbReference type="ARBA" id="ARBA00022679"/>
    </source>
</evidence>
<dbReference type="GO" id="GO:0016020">
    <property type="term" value="C:membrane"/>
    <property type="evidence" value="ECO:0007669"/>
    <property type="project" value="InterPro"/>
</dbReference>
<dbReference type="eggNOG" id="COG4585">
    <property type="taxonomic scope" value="Bacteria"/>
</dbReference>
<evidence type="ECO:0000256" key="10">
    <source>
        <dbReference type="SAM" id="Phobius"/>
    </source>
</evidence>
<feature type="domain" description="Signal transduction histidine kinase subgroup 3 dimerisation and phosphoacceptor" evidence="11">
    <location>
        <begin position="185"/>
        <end position="245"/>
    </location>
</feature>
<evidence type="ECO:0000256" key="6">
    <source>
        <dbReference type="ARBA" id="ARBA00022777"/>
    </source>
</evidence>
<keyword evidence="10" id="KW-0812">Transmembrane</keyword>
<organism evidence="12 13">
    <name type="scientific">Actinoplanes missouriensis (strain ATCC 14538 / DSM 43046 / CBS 188.64 / JCM 3121 / NBRC 102363 / NCIMB 12654 / NRRL B-3342 / UNCC 431)</name>
    <dbReference type="NCBI Taxonomy" id="512565"/>
    <lineage>
        <taxon>Bacteria</taxon>
        <taxon>Bacillati</taxon>
        <taxon>Actinomycetota</taxon>
        <taxon>Actinomycetes</taxon>
        <taxon>Micromonosporales</taxon>
        <taxon>Micromonosporaceae</taxon>
        <taxon>Actinoplanes</taxon>
    </lineage>
</organism>
<dbReference type="AlphaFoldDB" id="I0H805"/>
<feature type="transmembrane region" description="Helical" evidence="10">
    <location>
        <begin position="475"/>
        <end position="495"/>
    </location>
</feature>
<dbReference type="InterPro" id="IPR050482">
    <property type="entry name" value="Sensor_HK_TwoCompSys"/>
</dbReference>
<dbReference type="STRING" id="512565.AMIS_39220"/>
<dbReference type="EMBL" id="AP012319">
    <property type="protein sequence ID" value="BAL89142.1"/>
    <property type="molecule type" value="Genomic_DNA"/>
</dbReference>
<feature type="transmembrane region" description="Helical" evidence="10">
    <location>
        <begin position="63"/>
        <end position="84"/>
    </location>
</feature>
<keyword evidence="10" id="KW-0472">Membrane</keyword>
<feature type="transmembrane region" description="Helical" evidence="10">
    <location>
        <begin position="533"/>
        <end position="559"/>
    </location>
</feature>
<evidence type="ECO:0000259" key="11">
    <source>
        <dbReference type="Pfam" id="PF07730"/>
    </source>
</evidence>
<keyword evidence="7" id="KW-0067">ATP-binding</keyword>
<keyword evidence="5" id="KW-0547">Nucleotide-binding</keyword>
<protein>
    <recommendedName>
        <fullName evidence="2">histidine kinase</fullName>
        <ecNumber evidence="2">2.7.13.3</ecNumber>
    </recommendedName>
</protein>
<evidence type="ECO:0000256" key="3">
    <source>
        <dbReference type="ARBA" id="ARBA00022553"/>
    </source>
</evidence>
<evidence type="ECO:0000256" key="7">
    <source>
        <dbReference type="ARBA" id="ARBA00022840"/>
    </source>
</evidence>
<dbReference type="PANTHER" id="PTHR24421">
    <property type="entry name" value="NITRATE/NITRITE SENSOR PROTEIN NARX-RELATED"/>
    <property type="match status" value="1"/>
</dbReference>
<dbReference type="PANTHER" id="PTHR24421:SF10">
    <property type="entry name" value="NITRATE_NITRITE SENSOR PROTEIN NARQ"/>
    <property type="match status" value="1"/>
</dbReference>
<dbReference type="SUPFAM" id="SSF55874">
    <property type="entry name" value="ATPase domain of HSP90 chaperone/DNA topoisomerase II/histidine kinase"/>
    <property type="match status" value="1"/>
</dbReference>
<evidence type="ECO:0000256" key="2">
    <source>
        <dbReference type="ARBA" id="ARBA00012438"/>
    </source>
</evidence>
<keyword evidence="8" id="KW-0902">Two-component regulatory system</keyword>
<evidence type="ECO:0000313" key="13">
    <source>
        <dbReference type="Proteomes" id="UP000007882"/>
    </source>
</evidence>
<dbReference type="Pfam" id="PF07730">
    <property type="entry name" value="HisKA_3"/>
    <property type="match status" value="1"/>
</dbReference>
<dbReference type="RefSeq" id="WP_014444036.1">
    <property type="nucleotide sequence ID" value="NC_017093.1"/>
</dbReference>
<dbReference type="GO" id="GO:0005524">
    <property type="term" value="F:ATP binding"/>
    <property type="evidence" value="ECO:0007669"/>
    <property type="project" value="UniProtKB-KW"/>
</dbReference>
<dbReference type="InterPro" id="IPR036890">
    <property type="entry name" value="HATPase_C_sf"/>
</dbReference>
<dbReference type="InterPro" id="IPR011712">
    <property type="entry name" value="Sig_transdc_His_kin_sub3_dim/P"/>
</dbReference>
<dbReference type="GO" id="GO:0046983">
    <property type="term" value="F:protein dimerization activity"/>
    <property type="evidence" value="ECO:0007669"/>
    <property type="project" value="InterPro"/>
</dbReference>
<feature type="transmembrane region" description="Helical" evidence="10">
    <location>
        <begin position="137"/>
        <end position="154"/>
    </location>
</feature>
<proteinExistence type="predicted"/>
<dbReference type="Gene3D" id="1.20.5.1930">
    <property type="match status" value="1"/>
</dbReference>
<evidence type="ECO:0000313" key="12">
    <source>
        <dbReference type="EMBL" id="BAL89142.1"/>
    </source>
</evidence>
<dbReference type="HOGENOM" id="CLU_357776_0_0_11"/>
<feature type="transmembrane region" description="Helical" evidence="10">
    <location>
        <begin position="423"/>
        <end position="441"/>
    </location>
</feature>
<dbReference type="Proteomes" id="UP000007882">
    <property type="component" value="Chromosome"/>
</dbReference>
<feature type="transmembrane region" description="Helical" evidence="10">
    <location>
        <begin position="397"/>
        <end position="417"/>
    </location>
</feature>
<keyword evidence="6 12" id="KW-0418">Kinase</keyword>
<keyword evidence="3" id="KW-0597">Phosphoprotein</keyword>
<comment type="catalytic activity">
    <reaction evidence="1">
        <text>ATP + protein L-histidine = ADP + protein N-phospho-L-histidine.</text>
        <dbReference type="EC" id="2.7.13.3"/>
    </reaction>
</comment>
<dbReference type="PATRIC" id="fig|512565.3.peg.3912"/>
<evidence type="ECO:0000256" key="8">
    <source>
        <dbReference type="ARBA" id="ARBA00023012"/>
    </source>
</evidence>
<dbReference type="EC" id="2.7.13.3" evidence="2"/>
<keyword evidence="13" id="KW-1185">Reference proteome</keyword>
<keyword evidence="4" id="KW-0808">Transferase</keyword>
<evidence type="ECO:0000256" key="5">
    <source>
        <dbReference type="ARBA" id="ARBA00022741"/>
    </source>
</evidence>
<feature type="transmembrane region" description="Helical" evidence="10">
    <location>
        <begin position="90"/>
        <end position="107"/>
    </location>
</feature>
<reference evidence="12 13" key="1">
    <citation type="submission" date="2012-02" db="EMBL/GenBank/DDBJ databases">
        <title>Complete genome sequence of Actinoplanes missouriensis 431 (= NBRC 102363).</title>
        <authorList>
            <person name="Ohnishi Y."/>
            <person name="Ishikawa J."/>
            <person name="Sekine M."/>
            <person name="Hosoyama A."/>
            <person name="Harada T."/>
            <person name="Narita H."/>
            <person name="Hata T."/>
            <person name="Konno Y."/>
            <person name="Tutikane K."/>
            <person name="Fujita N."/>
            <person name="Horinouchi S."/>
            <person name="Hayakawa M."/>
        </authorList>
    </citation>
    <scope>NUCLEOTIDE SEQUENCE [LARGE SCALE GENOMIC DNA]</scope>
    <source>
        <strain evidence="13">ATCC 14538 / DSM 43046 / CBS 188.64 / JCM 3121 / NBRC 102363 / NCIMB 12654 / NRRL B-3342 / UNCC 431</strain>
    </source>
</reference>